<dbReference type="GO" id="GO:0051539">
    <property type="term" value="F:4 iron, 4 sulfur cluster binding"/>
    <property type="evidence" value="ECO:0007669"/>
    <property type="project" value="UniProtKB-KW"/>
</dbReference>
<dbReference type="PANTHER" id="PTHR38839">
    <property type="entry name" value="TRANSCRIPTIONAL REGULATOR WHID-RELATED"/>
    <property type="match status" value="1"/>
</dbReference>
<evidence type="ECO:0000256" key="9">
    <source>
        <dbReference type="ARBA" id="ARBA00023157"/>
    </source>
</evidence>
<name>A0A345MBL3_9CAUD</name>
<dbReference type="InterPro" id="IPR003482">
    <property type="entry name" value="Whib"/>
</dbReference>
<dbReference type="Proteomes" id="UP000258832">
    <property type="component" value="Segment"/>
</dbReference>
<evidence type="ECO:0000256" key="4">
    <source>
        <dbReference type="ARBA" id="ARBA00022723"/>
    </source>
</evidence>
<evidence type="ECO:0000256" key="3">
    <source>
        <dbReference type="ARBA" id="ARBA00022485"/>
    </source>
</evidence>
<keyword evidence="13" id="KW-1185">Reference proteome</keyword>
<dbReference type="PROSITE" id="PS51674">
    <property type="entry name" value="4FE4S_WBL"/>
    <property type="match status" value="1"/>
</dbReference>
<dbReference type="GO" id="GO:0045892">
    <property type="term" value="P:negative regulation of DNA-templated transcription"/>
    <property type="evidence" value="ECO:0007669"/>
    <property type="project" value="TreeGrafter"/>
</dbReference>
<reference evidence="13" key="1">
    <citation type="submission" date="2018-07" db="EMBL/GenBank/DDBJ databases">
        <authorList>
            <person name="Quirk P.G."/>
            <person name="Krulwich T.A."/>
        </authorList>
    </citation>
    <scope>NUCLEOTIDE SEQUENCE [LARGE SCALE GENOMIC DNA]</scope>
</reference>
<comment type="cofactor">
    <cofactor evidence="1">
        <name>[4Fe-4S] cluster</name>
        <dbReference type="ChEBI" id="CHEBI:49883"/>
    </cofactor>
</comment>
<dbReference type="PANTHER" id="PTHR38839:SF4">
    <property type="entry name" value="TRANSCRIPTIONAL REGULATOR WHIB"/>
    <property type="match status" value="1"/>
</dbReference>
<keyword evidence="5" id="KW-0408">Iron</keyword>
<evidence type="ECO:0000256" key="7">
    <source>
        <dbReference type="ARBA" id="ARBA00023015"/>
    </source>
</evidence>
<dbReference type="RefSeq" id="YP_010013309.1">
    <property type="nucleotide sequence ID" value="NC_053510.1"/>
</dbReference>
<evidence type="ECO:0000256" key="8">
    <source>
        <dbReference type="ARBA" id="ARBA00023125"/>
    </source>
</evidence>
<evidence type="ECO:0000259" key="11">
    <source>
        <dbReference type="PROSITE" id="PS51674"/>
    </source>
</evidence>
<keyword evidence="10" id="KW-0804">Transcription</keyword>
<dbReference type="KEGG" id="vg:63209891"/>
<dbReference type="InterPro" id="IPR034768">
    <property type="entry name" value="4FE4S_WBL"/>
</dbReference>
<evidence type="ECO:0000256" key="1">
    <source>
        <dbReference type="ARBA" id="ARBA00001966"/>
    </source>
</evidence>
<evidence type="ECO:0000256" key="10">
    <source>
        <dbReference type="ARBA" id="ARBA00023163"/>
    </source>
</evidence>
<gene>
    <name evidence="12" type="primary">79</name>
    <name evidence="12" type="ORF">SEA_BROMDEN_79</name>
</gene>
<comment type="similarity">
    <text evidence="2">Belongs to the WhiB family.</text>
</comment>
<dbReference type="GO" id="GO:0047134">
    <property type="term" value="F:protein-disulfide reductase [NAD(P)H] activity"/>
    <property type="evidence" value="ECO:0007669"/>
    <property type="project" value="TreeGrafter"/>
</dbReference>
<organism evidence="12 13">
    <name type="scientific">Mycobacterium phage Bromden</name>
    <dbReference type="NCBI Taxonomy" id="2283252"/>
    <lineage>
        <taxon>Viruses</taxon>
        <taxon>Duplodnaviria</taxon>
        <taxon>Heunggongvirae</taxon>
        <taxon>Uroviricota</taxon>
        <taxon>Caudoviricetes</taxon>
        <taxon>Vilmaviridae</taxon>
        <taxon>Lclasvirinae</taxon>
        <taxon>Bromdenvirus</taxon>
        <taxon>Bromdenvirus bromden</taxon>
    </lineage>
</organism>
<accession>A0A345MBL3</accession>
<keyword evidence="8" id="KW-0238">DNA-binding</keyword>
<keyword evidence="3" id="KW-0004">4Fe-4S</keyword>
<evidence type="ECO:0000256" key="5">
    <source>
        <dbReference type="ARBA" id="ARBA00023004"/>
    </source>
</evidence>
<dbReference type="GeneID" id="63209891"/>
<dbReference type="GO" id="GO:0046872">
    <property type="term" value="F:metal ion binding"/>
    <property type="evidence" value="ECO:0007669"/>
    <property type="project" value="UniProtKB-KW"/>
</dbReference>
<protein>
    <submittedName>
        <fullName evidence="12">WhiB family transcription factor</fullName>
    </submittedName>
</protein>
<evidence type="ECO:0000256" key="6">
    <source>
        <dbReference type="ARBA" id="ARBA00023014"/>
    </source>
</evidence>
<dbReference type="EMBL" id="MH576973">
    <property type="protein sequence ID" value="AXH67884.1"/>
    <property type="molecule type" value="Genomic_DNA"/>
</dbReference>
<sequence length="94" mass="10566">MHDPNWRELAVCQFIDPEMFFPSKGGATQEPKRVCNTMCPVRTDCLDAAMQEEYGLSRNLRFGIRGGLVPNSRHQLACERGEIPTQDEILGDVA</sequence>
<keyword evidence="6" id="KW-0411">Iron-sulfur</keyword>
<feature type="domain" description="4Fe-4S Wbl-type" evidence="11">
    <location>
        <begin position="11"/>
        <end position="75"/>
    </location>
</feature>
<evidence type="ECO:0000313" key="13">
    <source>
        <dbReference type="Proteomes" id="UP000258832"/>
    </source>
</evidence>
<keyword evidence="9" id="KW-1015">Disulfide bond</keyword>
<keyword evidence="4" id="KW-0479">Metal-binding</keyword>
<proteinExistence type="inferred from homology"/>
<evidence type="ECO:0000256" key="2">
    <source>
        <dbReference type="ARBA" id="ARBA00006597"/>
    </source>
</evidence>
<evidence type="ECO:0000313" key="12">
    <source>
        <dbReference type="EMBL" id="AXH67884.1"/>
    </source>
</evidence>
<dbReference type="Pfam" id="PF02467">
    <property type="entry name" value="Whib"/>
    <property type="match status" value="1"/>
</dbReference>
<dbReference type="GO" id="GO:0003677">
    <property type="term" value="F:DNA binding"/>
    <property type="evidence" value="ECO:0007669"/>
    <property type="project" value="UniProtKB-KW"/>
</dbReference>
<keyword evidence="7" id="KW-0805">Transcription regulation</keyword>